<dbReference type="ExpressionAtlas" id="B6UD01">
    <property type="expression patterns" value="baseline"/>
</dbReference>
<feature type="region of interest" description="Disordered" evidence="1">
    <location>
        <begin position="56"/>
        <end position="87"/>
    </location>
</feature>
<reference evidence="2" key="1">
    <citation type="journal article" date="2009" name="Plant Mol. Biol.">
        <title>Insights into corn genes derived from large-scale cDNA sequencing.</title>
        <authorList>
            <person name="Alexandrov N.N."/>
            <person name="Brover V.V."/>
            <person name="Freidin S."/>
            <person name="Troukhan M.E."/>
            <person name="Tatarinova T.V."/>
            <person name="Zhang H."/>
            <person name="Swaller T.J."/>
            <person name="Lu Y.P."/>
            <person name="Bouck J."/>
            <person name="Flavell R.B."/>
            <person name="Feldmann K.A."/>
        </authorList>
    </citation>
    <scope>NUCLEOTIDE SEQUENCE</scope>
</reference>
<accession>B6UD01</accession>
<organism evidence="2">
    <name type="scientific">Zea mays</name>
    <name type="common">Maize</name>
    <dbReference type="NCBI Taxonomy" id="4577"/>
    <lineage>
        <taxon>Eukaryota</taxon>
        <taxon>Viridiplantae</taxon>
        <taxon>Streptophyta</taxon>
        <taxon>Embryophyta</taxon>
        <taxon>Tracheophyta</taxon>
        <taxon>Spermatophyta</taxon>
        <taxon>Magnoliopsida</taxon>
        <taxon>Liliopsida</taxon>
        <taxon>Poales</taxon>
        <taxon>Poaceae</taxon>
        <taxon>PACMAD clade</taxon>
        <taxon>Panicoideae</taxon>
        <taxon>Andropogonodae</taxon>
        <taxon>Andropogoneae</taxon>
        <taxon>Tripsacinae</taxon>
        <taxon>Zea</taxon>
    </lineage>
</organism>
<dbReference type="EMBL" id="EU975116">
    <property type="protein sequence ID" value="ACG47234.1"/>
    <property type="molecule type" value="mRNA"/>
</dbReference>
<evidence type="ECO:0000313" key="2">
    <source>
        <dbReference type="EMBL" id="ACG47234.1"/>
    </source>
</evidence>
<proteinExistence type="evidence at transcript level"/>
<evidence type="ECO:0000256" key="1">
    <source>
        <dbReference type="SAM" id="MobiDB-lite"/>
    </source>
</evidence>
<dbReference type="AlphaFoldDB" id="B6UD01"/>
<feature type="compositionally biased region" description="Polar residues" evidence="1">
    <location>
        <begin position="56"/>
        <end position="73"/>
    </location>
</feature>
<sequence>MDAAAVLDAFSAAPRHQLRPAAWCRSTRFASQACRATAPFARTDWQAACAILASNSTGGHDASSNTQPASRVNGQKPPPALEATPTLDELDLVPVSNLPRPLNISDLYPAPMHGSQLRVAY</sequence>
<protein>
    <submittedName>
        <fullName evidence="2">Uncharacterized protein</fullName>
    </submittedName>
</protein>
<name>B6UD01_MAIZE</name>